<evidence type="ECO:0000313" key="3">
    <source>
        <dbReference type="Proteomes" id="UP000612055"/>
    </source>
</evidence>
<sequence>MTSASAFGEHIQARQALASSLLAYASGPASAYGGSLGAGTLSVGSWGAPPPAKRQRRQQTAASPFVVARALAPPALTAPAQAQASWQPSPDVPALAAGSAQLGGGWAMPPLPIDVSGLQYGAVQPPPAVQQPDTWASLPLAASASGALPASQSYGVYRTASGAASSDPMPSTPASVAGSPGVESFGMGPEPDAAATAAAAAEKEREDAWWTGPEFLACLEGECELLAALPLQQPQPCATVAMAAHPQQQAVWGSCAPTGPVGDALGGGAWSGSAGLQPAGSEASCQSVPCAPALRPGSMTWCGAHPF</sequence>
<name>A0A835Y818_9CHLO</name>
<evidence type="ECO:0000256" key="1">
    <source>
        <dbReference type="SAM" id="MobiDB-lite"/>
    </source>
</evidence>
<keyword evidence="3" id="KW-1185">Reference proteome</keyword>
<proteinExistence type="predicted"/>
<gene>
    <name evidence="2" type="ORF">HYH03_006143</name>
</gene>
<feature type="compositionally biased region" description="Polar residues" evidence="1">
    <location>
        <begin position="162"/>
        <end position="174"/>
    </location>
</feature>
<dbReference type="EMBL" id="JAEHOE010000022">
    <property type="protein sequence ID" value="KAG2495906.1"/>
    <property type="molecule type" value="Genomic_DNA"/>
</dbReference>
<dbReference type="Proteomes" id="UP000612055">
    <property type="component" value="Unassembled WGS sequence"/>
</dbReference>
<organism evidence="2 3">
    <name type="scientific">Edaphochlamys debaryana</name>
    <dbReference type="NCBI Taxonomy" id="47281"/>
    <lineage>
        <taxon>Eukaryota</taxon>
        <taxon>Viridiplantae</taxon>
        <taxon>Chlorophyta</taxon>
        <taxon>core chlorophytes</taxon>
        <taxon>Chlorophyceae</taxon>
        <taxon>CS clade</taxon>
        <taxon>Chlamydomonadales</taxon>
        <taxon>Chlamydomonadales incertae sedis</taxon>
        <taxon>Edaphochlamys</taxon>
    </lineage>
</organism>
<dbReference type="AlphaFoldDB" id="A0A835Y818"/>
<comment type="caution">
    <text evidence="2">The sequence shown here is derived from an EMBL/GenBank/DDBJ whole genome shotgun (WGS) entry which is preliminary data.</text>
</comment>
<feature type="region of interest" description="Disordered" evidence="1">
    <location>
        <begin position="160"/>
        <end position="199"/>
    </location>
</feature>
<accession>A0A835Y818</accession>
<evidence type="ECO:0000313" key="2">
    <source>
        <dbReference type="EMBL" id="KAG2495906.1"/>
    </source>
</evidence>
<protein>
    <submittedName>
        <fullName evidence="2">Uncharacterized protein</fullName>
    </submittedName>
</protein>
<reference evidence="2" key="1">
    <citation type="journal article" date="2020" name="bioRxiv">
        <title>Comparative genomics of Chlamydomonas.</title>
        <authorList>
            <person name="Craig R.J."/>
            <person name="Hasan A.R."/>
            <person name="Ness R.W."/>
            <person name="Keightley P.D."/>
        </authorList>
    </citation>
    <scope>NUCLEOTIDE SEQUENCE</scope>
    <source>
        <strain evidence="2">CCAP 11/70</strain>
    </source>
</reference>